<dbReference type="Proteomes" id="UP001320460">
    <property type="component" value="Chromosome"/>
</dbReference>
<gene>
    <name evidence="1" type="ORF">PDTA9734_09130</name>
</gene>
<accession>A0ABM7VQX2</accession>
<reference evidence="1 2" key="1">
    <citation type="submission" date="2021-12" db="EMBL/GenBank/DDBJ databases">
        <title>Complete genome sequence of Phytobacter diazotrophicus TA9734.</title>
        <authorList>
            <person name="Kubota H."/>
            <person name="Nakayama Y."/>
            <person name="Ariyoshi T."/>
        </authorList>
    </citation>
    <scope>NUCLEOTIDE SEQUENCE [LARGE SCALE GENOMIC DNA]</scope>
    <source>
        <strain evidence="1 2">TA9734</strain>
    </source>
</reference>
<protein>
    <submittedName>
        <fullName evidence="1">Uncharacterized protein</fullName>
    </submittedName>
</protein>
<evidence type="ECO:0000313" key="2">
    <source>
        <dbReference type="Proteomes" id="UP001320460"/>
    </source>
</evidence>
<name>A0ABM7VQX2_9ENTR</name>
<organism evidence="1 2">
    <name type="scientific">Phytobacter diazotrophicus</name>
    <dbReference type="NCBI Taxonomy" id="395631"/>
    <lineage>
        <taxon>Bacteria</taxon>
        <taxon>Pseudomonadati</taxon>
        <taxon>Pseudomonadota</taxon>
        <taxon>Gammaproteobacteria</taxon>
        <taxon>Enterobacterales</taxon>
        <taxon>Enterobacteriaceae</taxon>
        <taxon>Phytobacter</taxon>
    </lineage>
</organism>
<sequence>MAKLKIIRCHMQITGVFVRPQQSGNLRAGEINEHP</sequence>
<evidence type="ECO:0000313" key="1">
    <source>
        <dbReference type="EMBL" id="BDD49426.1"/>
    </source>
</evidence>
<keyword evidence="2" id="KW-1185">Reference proteome</keyword>
<proteinExistence type="predicted"/>
<dbReference type="EMBL" id="AP025334">
    <property type="protein sequence ID" value="BDD49426.1"/>
    <property type="molecule type" value="Genomic_DNA"/>
</dbReference>